<proteinExistence type="predicted"/>
<sequence length="60" mass="7513">MQYIFLSHDVDWRRDGPPIEHILERKDRFEQELFEKTKPENLYRNIPEYMELEEKFGIRS</sequence>
<name>A0A382C5X5_9ZZZZ</name>
<evidence type="ECO:0000313" key="1">
    <source>
        <dbReference type="EMBL" id="SVB21505.1"/>
    </source>
</evidence>
<dbReference type="AlphaFoldDB" id="A0A382C5X5"/>
<reference evidence="1" key="1">
    <citation type="submission" date="2018-05" db="EMBL/GenBank/DDBJ databases">
        <authorList>
            <person name="Lanie J.A."/>
            <person name="Ng W.-L."/>
            <person name="Kazmierczak K.M."/>
            <person name="Andrzejewski T.M."/>
            <person name="Davidsen T.M."/>
            <person name="Wayne K.J."/>
            <person name="Tettelin H."/>
            <person name="Glass J.I."/>
            <person name="Rusch D."/>
            <person name="Podicherti R."/>
            <person name="Tsui H.-C.T."/>
            <person name="Winkler M.E."/>
        </authorList>
    </citation>
    <scope>NUCLEOTIDE SEQUENCE</scope>
</reference>
<organism evidence="1">
    <name type="scientific">marine metagenome</name>
    <dbReference type="NCBI Taxonomy" id="408172"/>
    <lineage>
        <taxon>unclassified sequences</taxon>
        <taxon>metagenomes</taxon>
        <taxon>ecological metagenomes</taxon>
    </lineage>
</organism>
<accession>A0A382C5X5</accession>
<gene>
    <name evidence="1" type="ORF">METZ01_LOCUS174359</name>
</gene>
<feature type="non-terminal residue" evidence="1">
    <location>
        <position position="60"/>
    </location>
</feature>
<protein>
    <submittedName>
        <fullName evidence="1">Uncharacterized protein</fullName>
    </submittedName>
</protein>
<dbReference type="EMBL" id="UINC01032971">
    <property type="protein sequence ID" value="SVB21505.1"/>
    <property type="molecule type" value="Genomic_DNA"/>
</dbReference>